<name>A0A2Y9D4S8_STOCA</name>
<evidence type="ECO:0000256" key="2">
    <source>
        <dbReference type="ARBA" id="ARBA00022729"/>
    </source>
</evidence>
<organism evidence="8 9">
    <name type="scientific">Stomoxys calcitrans</name>
    <name type="common">Stable fly</name>
    <name type="synonym">Conops calcitrans</name>
    <dbReference type="NCBI Taxonomy" id="35570"/>
    <lineage>
        <taxon>Eukaryota</taxon>
        <taxon>Metazoa</taxon>
        <taxon>Ecdysozoa</taxon>
        <taxon>Arthropoda</taxon>
        <taxon>Hexapoda</taxon>
        <taxon>Insecta</taxon>
        <taxon>Pterygota</taxon>
        <taxon>Neoptera</taxon>
        <taxon>Endopterygota</taxon>
        <taxon>Diptera</taxon>
        <taxon>Brachycera</taxon>
        <taxon>Muscomorpha</taxon>
        <taxon>Muscoidea</taxon>
        <taxon>Muscidae</taxon>
        <taxon>Stomoxys</taxon>
    </lineage>
</organism>
<evidence type="ECO:0000256" key="1">
    <source>
        <dbReference type="ARBA" id="ARBA00022669"/>
    </source>
</evidence>
<feature type="domain" description="Chitin-binding type-2" evidence="7">
    <location>
        <begin position="113"/>
        <end position="171"/>
    </location>
</feature>
<dbReference type="Gene3D" id="2.170.140.10">
    <property type="entry name" value="Chitin binding domain"/>
    <property type="match status" value="3"/>
</dbReference>
<proteinExistence type="predicted"/>
<dbReference type="Pfam" id="PF01607">
    <property type="entry name" value="CBM_14"/>
    <property type="match status" value="3"/>
</dbReference>
<evidence type="ECO:0000313" key="9">
    <source>
        <dbReference type="Proteomes" id="UP000095300"/>
    </source>
</evidence>
<dbReference type="GO" id="GO:0005576">
    <property type="term" value="C:extracellular region"/>
    <property type="evidence" value="ECO:0007669"/>
    <property type="project" value="InterPro"/>
</dbReference>
<dbReference type="OrthoDB" id="9991479at2759"/>
<keyword evidence="3" id="KW-0677">Repeat</keyword>
<dbReference type="PROSITE" id="PS50940">
    <property type="entry name" value="CHIT_BIND_II"/>
    <property type="match status" value="3"/>
</dbReference>
<dbReference type="SUPFAM" id="SSF57625">
    <property type="entry name" value="Invertebrate chitin-binding proteins"/>
    <property type="match status" value="3"/>
</dbReference>
<evidence type="ECO:0000256" key="3">
    <source>
        <dbReference type="ARBA" id="ARBA00022737"/>
    </source>
</evidence>
<dbReference type="GO" id="GO:0008061">
    <property type="term" value="F:chitin binding"/>
    <property type="evidence" value="ECO:0007669"/>
    <property type="project" value="UniProtKB-KW"/>
</dbReference>
<reference evidence="8" key="1">
    <citation type="submission" date="2020-05" db="UniProtKB">
        <authorList>
            <consortium name="EnsemblMetazoa"/>
        </authorList>
    </citation>
    <scope>IDENTIFICATION</scope>
    <source>
        <strain evidence="8">USDA</strain>
    </source>
</reference>
<dbReference type="PANTHER" id="PTHR23301:SF98">
    <property type="entry name" value="CHITIN-BINDING TYPE-2 DOMAIN-CONTAINING PROTEIN-RELATED"/>
    <property type="match status" value="1"/>
</dbReference>
<keyword evidence="2 6" id="KW-0732">Signal</keyword>
<keyword evidence="1" id="KW-0147">Chitin-binding</keyword>
<dbReference type="InterPro" id="IPR036508">
    <property type="entry name" value="Chitin-bd_dom_sf"/>
</dbReference>
<dbReference type="InterPro" id="IPR002557">
    <property type="entry name" value="Chitin-bd_dom"/>
</dbReference>
<dbReference type="Proteomes" id="UP000095300">
    <property type="component" value="Unassembled WGS sequence"/>
</dbReference>
<evidence type="ECO:0000313" key="8">
    <source>
        <dbReference type="EnsemblMetazoa" id="SCAU016939-PA"/>
    </source>
</evidence>
<feature type="domain" description="Chitin-binding type-2" evidence="7">
    <location>
        <begin position="45"/>
        <end position="102"/>
    </location>
</feature>
<keyword evidence="9" id="KW-1185">Reference proteome</keyword>
<evidence type="ECO:0000256" key="4">
    <source>
        <dbReference type="ARBA" id="ARBA00023157"/>
    </source>
</evidence>
<feature type="signal peptide" evidence="6">
    <location>
        <begin position="1"/>
        <end position="19"/>
    </location>
</feature>
<accession>A0A2Y9D4S8</accession>
<gene>
    <name evidence="8" type="primary">106085840</name>
</gene>
<dbReference type="PANTHER" id="PTHR23301">
    <property type="entry name" value="CHITIN BINDING PERITROPHIN-A"/>
    <property type="match status" value="1"/>
</dbReference>
<protein>
    <recommendedName>
        <fullName evidence="7">Chitin-binding type-2 domain-containing protein</fullName>
    </recommendedName>
</protein>
<evidence type="ECO:0000256" key="6">
    <source>
        <dbReference type="SAM" id="SignalP"/>
    </source>
</evidence>
<dbReference type="AlphaFoldDB" id="A0A2Y9D4S8"/>
<evidence type="ECO:0000256" key="5">
    <source>
        <dbReference type="ARBA" id="ARBA00023180"/>
    </source>
</evidence>
<feature type="domain" description="Chitin-binding type-2" evidence="7">
    <location>
        <begin position="176"/>
        <end position="245"/>
    </location>
</feature>
<dbReference type="SMART" id="SM00494">
    <property type="entry name" value="ChtBD2"/>
    <property type="match status" value="3"/>
</dbReference>
<evidence type="ECO:0000259" key="7">
    <source>
        <dbReference type="PROSITE" id="PS50940"/>
    </source>
</evidence>
<dbReference type="EnsemblMetazoa" id="SCAU016939-RA">
    <property type="protein sequence ID" value="SCAU016939-PA"/>
    <property type="gene ID" value="SCAU016939"/>
</dbReference>
<keyword evidence="5" id="KW-0325">Glycoprotein</keyword>
<keyword evidence="4" id="KW-1015">Disulfide bond</keyword>
<dbReference type="InterPro" id="IPR051940">
    <property type="entry name" value="Chitin_bind-dev_reg"/>
</dbReference>
<dbReference type="STRING" id="35570.A0A2Y9D4S8"/>
<feature type="chain" id="PRO_5016057871" description="Chitin-binding type-2 domain-containing protein" evidence="6">
    <location>
        <begin position="20"/>
        <end position="268"/>
    </location>
</feature>
<sequence>MAKIILSAVVCLAMFGSMGKPCQMKFINASFLFSRFLIFLTAYAAGGCSSPNGTAPVSGSCDAYIQCTNGVAEEKLCPDGLLYNEKSTGYPCGYPIEVECSQPTARLQEAQATEECPHQFGYYQMGDSKNCGQFKNCASGRGYIFDCPDGLAWNPETYKCDWPDLVEACDAEAYLGFKCPPLPARSDLLGEPEQEYFFYPSPQNCQQYFLCVEGRPRRISCDGDMAFNEELKQCDDIDNVPNCSPEIKQKGAEIKNARLAAAKSKPRS</sequence>
<dbReference type="VEuPathDB" id="VectorBase:SCAU016939"/>